<protein>
    <recommendedName>
        <fullName evidence="3">Anti-sigma factor</fullName>
    </recommendedName>
</protein>
<dbReference type="AlphaFoldDB" id="A0A5M8QYY0"/>
<dbReference type="OrthoDB" id="676347at2"/>
<sequence length="116" mass="13286">MRFETSREVPAAEGAVKVKKDDNNNYKVNLKIIRLSPSERLSPPKNTYVVWMDTDLNGTINIGNLGTSKGLFSKKLKSSLETVTPYQPVRFFITAENDKRVEYPGNQIVLRTRYYN</sequence>
<evidence type="ECO:0000313" key="1">
    <source>
        <dbReference type="EMBL" id="KAA6439866.1"/>
    </source>
</evidence>
<reference evidence="1 2" key="1">
    <citation type="submission" date="2019-05" db="EMBL/GenBank/DDBJ databases">
        <authorList>
            <person name="Qu J.-H."/>
        </authorList>
    </citation>
    <scope>NUCLEOTIDE SEQUENCE [LARGE SCALE GENOMIC DNA]</scope>
    <source>
        <strain evidence="1 2">NS28</strain>
    </source>
</reference>
<comment type="caution">
    <text evidence="1">The sequence shown here is derived from an EMBL/GenBank/DDBJ whole genome shotgun (WGS) entry which is preliminary data.</text>
</comment>
<dbReference type="Proteomes" id="UP000323994">
    <property type="component" value="Unassembled WGS sequence"/>
</dbReference>
<accession>A0A5M8QYY0</accession>
<organism evidence="1 2">
    <name type="scientific">Dyadobacter flavalbus</name>
    <dbReference type="NCBI Taxonomy" id="2579942"/>
    <lineage>
        <taxon>Bacteria</taxon>
        <taxon>Pseudomonadati</taxon>
        <taxon>Bacteroidota</taxon>
        <taxon>Cytophagia</taxon>
        <taxon>Cytophagales</taxon>
        <taxon>Spirosomataceae</taxon>
        <taxon>Dyadobacter</taxon>
    </lineage>
</organism>
<evidence type="ECO:0008006" key="3">
    <source>
        <dbReference type="Google" id="ProtNLM"/>
    </source>
</evidence>
<proteinExistence type="predicted"/>
<keyword evidence="2" id="KW-1185">Reference proteome</keyword>
<evidence type="ECO:0000313" key="2">
    <source>
        <dbReference type="Proteomes" id="UP000323994"/>
    </source>
</evidence>
<name>A0A5M8QYY0_9BACT</name>
<gene>
    <name evidence="1" type="ORF">FEM33_10345</name>
</gene>
<dbReference type="EMBL" id="VBSN01000030">
    <property type="protein sequence ID" value="KAA6439866.1"/>
    <property type="molecule type" value="Genomic_DNA"/>
</dbReference>